<feature type="compositionally biased region" description="Gly residues" evidence="7">
    <location>
        <begin position="284"/>
        <end position="308"/>
    </location>
</feature>
<keyword evidence="1" id="KW-0813">Transport</keyword>
<dbReference type="PROSITE" id="PS51007">
    <property type="entry name" value="CYTC"/>
    <property type="match status" value="1"/>
</dbReference>
<dbReference type="GO" id="GO:0020037">
    <property type="term" value="F:heme binding"/>
    <property type="evidence" value="ECO:0007669"/>
    <property type="project" value="InterPro"/>
</dbReference>
<evidence type="ECO:0000256" key="1">
    <source>
        <dbReference type="ARBA" id="ARBA00022448"/>
    </source>
</evidence>
<evidence type="ECO:0000259" key="8">
    <source>
        <dbReference type="PROSITE" id="PS51007"/>
    </source>
</evidence>
<dbReference type="InterPro" id="IPR008168">
    <property type="entry name" value="Cyt_C_IC"/>
</dbReference>
<organism evidence="9 10">
    <name type="scientific">Bordetella genomosp. 9</name>
    <dbReference type="NCBI Taxonomy" id="1416803"/>
    <lineage>
        <taxon>Bacteria</taxon>
        <taxon>Pseudomonadati</taxon>
        <taxon>Pseudomonadota</taxon>
        <taxon>Betaproteobacteria</taxon>
        <taxon>Burkholderiales</taxon>
        <taxon>Alcaligenaceae</taxon>
        <taxon>Bordetella</taxon>
    </lineage>
</organism>
<reference evidence="9 10" key="1">
    <citation type="submission" date="2017-05" db="EMBL/GenBank/DDBJ databases">
        <title>Complete and WGS of Bordetella genogroups.</title>
        <authorList>
            <person name="Spilker T."/>
            <person name="LiPuma J."/>
        </authorList>
    </citation>
    <scope>NUCLEOTIDE SEQUENCE [LARGE SCALE GENOMIC DNA]</scope>
    <source>
        <strain evidence="9 10">AU17164</strain>
    </source>
</reference>
<feature type="region of interest" description="Disordered" evidence="7">
    <location>
        <begin position="247"/>
        <end position="315"/>
    </location>
</feature>
<dbReference type="InterPro" id="IPR050597">
    <property type="entry name" value="Cytochrome_c_Oxidase_Subunit"/>
</dbReference>
<keyword evidence="2 6" id="KW-0349">Heme</keyword>
<dbReference type="PRINTS" id="PR00605">
    <property type="entry name" value="CYTCHROMECIC"/>
</dbReference>
<dbReference type="PANTHER" id="PTHR33751">
    <property type="entry name" value="CBB3-TYPE CYTOCHROME C OXIDASE SUBUNIT FIXP"/>
    <property type="match status" value="1"/>
</dbReference>
<keyword evidence="4" id="KW-0249">Electron transport</keyword>
<feature type="domain" description="Cytochrome c" evidence="8">
    <location>
        <begin position="36"/>
        <end position="246"/>
    </location>
</feature>
<dbReference type="EMBL" id="CP021109">
    <property type="protein sequence ID" value="ARP88667.1"/>
    <property type="molecule type" value="Genomic_DNA"/>
</dbReference>
<evidence type="ECO:0000256" key="7">
    <source>
        <dbReference type="SAM" id="MobiDB-lite"/>
    </source>
</evidence>
<dbReference type="PANTHER" id="PTHR33751:SF9">
    <property type="entry name" value="CYTOCHROME C4"/>
    <property type="match status" value="1"/>
</dbReference>
<feature type="region of interest" description="Disordered" evidence="7">
    <location>
        <begin position="1"/>
        <end position="56"/>
    </location>
</feature>
<dbReference type="InterPro" id="IPR036909">
    <property type="entry name" value="Cyt_c-like_dom_sf"/>
</dbReference>
<feature type="compositionally biased region" description="Low complexity" evidence="7">
    <location>
        <begin position="132"/>
        <end position="155"/>
    </location>
</feature>
<feature type="compositionally biased region" description="Polar residues" evidence="7">
    <location>
        <begin position="270"/>
        <end position="283"/>
    </location>
</feature>
<dbReference type="GO" id="GO:0009055">
    <property type="term" value="F:electron transfer activity"/>
    <property type="evidence" value="ECO:0007669"/>
    <property type="project" value="InterPro"/>
</dbReference>
<evidence type="ECO:0000313" key="10">
    <source>
        <dbReference type="Proteomes" id="UP000194139"/>
    </source>
</evidence>
<keyword evidence="10" id="KW-1185">Reference proteome</keyword>
<dbReference type="Gene3D" id="1.10.760.10">
    <property type="entry name" value="Cytochrome c-like domain"/>
    <property type="match status" value="2"/>
</dbReference>
<dbReference type="SUPFAM" id="SSF46626">
    <property type="entry name" value="Cytochrome c"/>
    <property type="match status" value="2"/>
</dbReference>
<evidence type="ECO:0000313" key="9">
    <source>
        <dbReference type="EMBL" id="ARP88667.1"/>
    </source>
</evidence>
<gene>
    <name evidence="9" type="ORF">CAL13_11315</name>
</gene>
<evidence type="ECO:0000256" key="3">
    <source>
        <dbReference type="ARBA" id="ARBA00022723"/>
    </source>
</evidence>
<dbReference type="InterPro" id="IPR009056">
    <property type="entry name" value="Cyt_c-like_dom"/>
</dbReference>
<name>A0A1W6Z5N7_9BORD</name>
<dbReference type="Pfam" id="PF00034">
    <property type="entry name" value="Cytochrom_C"/>
    <property type="match status" value="2"/>
</dbReference>
<evidence type="ECO:0000256" key="5">
    <source>
        <dbReference type="ARBA" id="ARBA00023004"/>
    </source>
</evidence>
<accession>A0A1W6Z5N7</accession>
<feature type="region of interest" description="Disordered" evidence="7">
    <location>
        <begin position="127"/>
        <end position="155"/>
    </location>
</feature>
<evidence type="ECO:0000256" key="6">
    <source>
        <dbReference type="PROSITE-ProRule" id="PRU00433"/>
    </source>
</evidence>
<dbReference type="AlphaFoldDB" id="A0A1W6Z5N7"/>
<keyword evidence="3 6" id="KW-0479">Metal-binding</keyword>
<dbReference type="GO" id="GO:0005506">
    <property type="term" value="F:iron ion binding"/>
    <property type="evidence" value="ECO:0007669"/>
    <property type="project" value="InterPro"/>
</dbReference>
<proteinExistence type="predicted"/>
<dbReference type="Proteomes" id="UP000194139">
    <property type="component" value="Chromosome"/>
</dbReference>
<protein>
    <recommendedName>
        <fullName evidence="8">Cytochrome c domain-containing protein</fullName>
    </recommendedName>
</protein>
<sequence>MALAQGQSSQGQTKGAATQAGAGKTAPAAAPAAPPPDVNAGKQLATGGNPTKGVTACVTCHGAQGEGNAAGGFPRLAGQSASYMAEQLAGYADGRRQNPIMAPIAKGLSENERQAVSAYYASLQAPATPSTQASPSGPSAQGPSAAGPGGQPLSADARRRAEMLVRWGDEKLQVQGCVNCHGPGGAGEPPAYPYLSGQHAGYLAATLREFKTDARKTDESGLMPTIAKKLSDSDIDALSAYLAQLPPPANLQDDTMQIRRQAAQGAMTPSGRQAGQSAPSGTGTEQGGPVTGGAQGPGGGGGGSGSGPSGSSTGR</sequence>
<evidence type="ECO:0000256" key="2">
    <source>
        <dbReference type="ARBA" id="ARBA00022617"/>
    </source>
</evidence>
<evidence type="ECO:0000256" key="4">
    <source>
        <dbReference type="ARBA" id="ARBA00022982"/>
    </source>
</evidence>
<keyword evidence="5 6" id="KW-0408">Iron</keyword>
<feature type="compositionally biased region" description="Low complexity" evidence="7">
    <location>
        <begin position="10"/>
        <end position="31"/>
    </location>
</feature>